<evidence type="ECO:0000259" key="8">
    <source>
        <dbReference type="Pfam" id="PF01694"/>
    </source>
</evidence>
<keyword evidence="4" id="KW-0378">Hydrolase</keyword>
<evidence type="ECO:0000256" key="2">
    <source>
        <dbReference type="ARBA" id="ARBA00009045"/>
    </source>
</evidence>
<comment type="similarity">
    <text evidence="2">Belongs to the peptidase S54 family.</text>
</comment>
<dbReference type="Gene3D" id="1.20.1540.10">
    <property type="entry name" value="Rhomboid-like"/>
    <property type="match status" value="1"/>
</dbReference>
<evidence type="ECO:0000256" key="7">
    <source>
        <dbReference type="SAM" id="Phobius"/>
    </source>
</evidence>
<feature type="transmembrane region" description="Helical" evidence="7">
    <location>
        <begin position="101"/>
        <end position="119"/>
    </location>
</feature>
<feature type="transmembrane region" description="Helical" evidence="7">
    <location>
        <begin position="70"/>
        <end position="89"/>
    </location>
</feature>
<comment type="caution">
    <text evidence="9">The sequence shown here is derived from an EMBL/GenBank/DDBJ whole genome shotgun (WGS) entry which is preliminary data.</text>
</comment>
<feature type="transmembrane region" description="Helical" evidence="7">
    <location>
        <begin position="166"/>
        <end position="183"/>
    </location>
</feature>
<evidence type="ECO:0000256" key="1">
    <source>
        <dbReference type="ARBA" id="ARBA00004141"/>
    </source>
</evidence>
<feature type="domain" description="Peptidase S54 rhomboid" evidence="8">
    <location>
        <begin position="61"/>
        <end position="208"/>
    </location>
</feature>
<feature type="transmembrane region" description="Helical" evidence="7">
    <location>
        <begin position="125"/>
        <end position="145"/>
    </location>
</feature>
<dbReference type="Pfam" id="PF01694">
    <property type="entry name" value="Rhomboid"/>
    <property type="match status" value="1"/>
</dbReference>
<accession>A0A150IYL4</accession>
<proteinExistence type="inferred from homology"/>
<name>A0A150IYL4_9EURY</name>
<evidence type="ECO:0000256" key="5">
    <source>
        <dbReference type="ARBA" id="ARBA00022989"/>
    </source>
</evidence>
<keyword evidence="5 7" id="KW-1133">Transmembrane helix</keyword>
<dbReference type="EMBL" id="LNGC01000080">
    <property type="protein sequence ID" value="KYC50100.1"/>
    <property type="molecule type" value="Genomic_DNA"/>
</dbReference>
<dbReference type="SUPFAM" id="SSF144091">
    <property type="entry name" value="Rhomboid-like"/>
    <property type="match status" value="1"/>
</dbReference>
<organism evidence="9 10">
    <name type="scientific">Candidatus Methanofastidiosum methylothiophilum</name>
    <dbReference type="NCBI Taxonomy" id="1705564"/>
    <lineage>
        <taxon>Archaea</taxon>
        <taxon>Methanobacteriati</taxon>
        <taxon>Methanobacteriota</taxon>
        <taxon>Stenosarchaea group</taxon>
        <taxon>Candidatus Methanofastidiosia</taxon>
        <taxon>Candidatus Methanofastidiosales</taxon>
        <taxon>Candidatus Methanofastidiosaceae</taxon>
        <taxon>Candidatus Methanofastidiosum</taxon>
    </lineage>
</organism>
<evidence type="ECO:0000313" key="9">
    <source>
        <dbReference type="EMBL" id="KYC50100.1"/>
    </source>
</evidence>
<comment type="subcellular location">
    <subcellularLocation>
        <location evidence="1">Membrane</location>
        <topology evidence="1">Multi-pass membrane protein</topology>
    </subcellularLocation>
</comment>
<gene>
    <name evidence="9" type="ORF">AMQ22_01510</name>
</gene>
<evidence type="ECO:0000256" key="6">
    <source>
        <dbReference type="ARBA" id="ARBA00023136"/>
    </source>
</evidence>
<dbReference type="InterPro" id="IPR035952">
    <property type="entry name" value="Rhomboid-like_sf"/>
</dbReference>
<protein>
    <submittedName>
        <fullName evidence="9">Intramembrane serine protease GlpG</fullName>
    </submittedName>
</protein>
<feature type="transmembrane region" description="Helical" evidence="7">
    <location>
        <begin position="21"/>
        <end position="41"/>
    </location>
</feature>
<dbReference type="GO" id="GO:0006508">
    <property type="term" value="P:proteolysis"/>
    <property type="evidence" value="ECO:0007669"/>
    <property type="project" value="UniProtKB-KW"/>
</dbReference>
<reference evidence="9 10" key="1">
    <citation type="journal article" date="2016" name="ISME J.">
        <title>Chasing the elusive Euryarchaeota class WSA2: genomes reveal a uniquely fastidious methyl-reducing methanogen.</title>
        <authorList>
            <person name="Nobu M.K."/>
            <person name="Narihiro T."/>
            <person name="Kuroda K."/>
            <person name="Mei R."/>
            <person name="Liu W.T."/>
        </authorList>
    </citation>
    <scope>NUCLEOTIDE SEQUENCE [LARGE SCALE GENOMIC DNA]</scope>
    <source>
        <strain evidence="9">U1lsi0528_Bin055</strain>
    </source>
</reference>
<dbReference type="GO" id="GO:0016020">
    <property type="term" value="C:membrane"/>
    <property type="evidence" value="ECO:0007669"/>
    <property type="project" value="UniProtKB-SubCell"/>
</dbReference>
<dbReference type="Proteomes" id="UP000075398">
    <property type="component" value="Unassembled WGS sequence"/>
</dbReference>
<evidence type="ECO:0000256" key="4">
    <source>
        <dbReference type="ARBA" id="ARBA00022801"/>
    </source>
</evidence>
<evidence type="ECO:0000256" key="3">
    <source>
        <dbReference type="ARBA" id="ARBA00022692"/>
    </source>
</evidence>
<dbReference type="PANTHER" id="PTHR43731">
    <property type="entry name" value="RHOMBOID PROTEASE"/>
    <property type="match status" value="1"/>
</dbReference>
<dbReference type="STRING" id="1705564.APG08_00164"/>
<feature type="transmembrane region" description="Helical" evidence="7">
    <location>
        <begin position="189"/>
        <end position="209"/>
    </location>
</feature>
<keyword evidence="3 7" id="KW-0812">Transmembrane</keyword>
<evidence type="ECO:0000313" key="10">
    <source>
        <dbReference type="Proteomes" id="UP000075398"/>
    </source>
</evidence>
<dbReference type="GO" id="GO:0004252">
    <property type="term" value="F:serine-type endopeptidase activity"/>
    <property type="evidence" value="ECO:0007669"/>
    <property type="project" value="InterPro"/>
</dbReference>
<keyword evidence="6 7" id="KW-0472">Membrane</keyword>
<dbReference type="InterPro" id="IPR022764">
    <property type="entry name" value="Peptidase_S54_rhomboid_dom"/>
</dbReference>
<keyword evidence="9" id="KW-0645">Protease</keyword>
<dbReference type="AlphaFoldDB" id="A0A150IYL4"/>
<dbReference type="PANTHER" id="PTHR43731:SF14">
    <property type="entry name" value="PRESENILIN-ASSOCIATED RHOMBOID-LIKE PROTEIN, MITOCHONDRIAL"/>
    <property type="match status" value="1"/>
</dbReference>
<dbReference type="InterPro" id="IPR050925">
    <property type="entry name" value="Rhomboid_protease_S54"/>
</dbReference>
<sequence>MIYYKKNMFPIADENFSVERPYITYGLIVTNILLYTINYFTGDSLNNIFAFVPKNFLLGIEPWTIITHQFMHGGWGHLLGNMWFLIIFGDNIEATIGKGRYIIFYLLCGVIAALSHMAFNIDSVIPTVGASGAISGILGAYIVLYPKNKISTIIPFGFIRIYKVEALYYLIIWFALQLIFNLTDPYGGVAYMAHLGGFVGGAIMILLFGGKKKKTQNDSLYTWENHYDKA</sequence>